<dbReference type="InterPro" id="IPR007921">
    <property type="entry name" value="CHAP_dom"/>
</dbReference>
<keyword evidence="2" id="KW-1133">Transmembrane helix</keyword>
<dbReference type="EMBL" id="QRIS01000005">
    <property type="protein sequence ID" value="RHG87266.1"/>
    <property type="molecule type" value="Genomic_DNA"/>
</dbReference>
<dbReference type="SUPFAM" id="SSF53955">
    <property type="entry name" value="Lysozyme-like"/>
    <property type="match status" value="1"/>
</dbReference>
<feature type="compositionally biased region" description="Basic and acidic residues" evidence="1">
    <location>
        <begin position="112"/>
        <end position="122"/>
    </location>
</feature>
<feature type="region of interest" description="Disordered" evidence="1">
    <location>
        <begin position="26"/>
        <end position="122"/>
    </location>
</feature>
<protein>
    <submittedName>
        <fullName evidence="7">CHAP domain-containing protein</fullName>
    </submittedName>
    <submittedName>
        <fullName evidence="5">Lysozyme family protein</fullName>
    </submittedName>
</protein>
<feature type="compositionally biased region" description="Polar residues" evidence="1">
    <location>
        <begin position="27"/>
        <end position="44"/>
    </location>
</feature>
<comment type="caution">
    <text evidence="7">The sequence shown here is derived from an EMBL/GenBank/DDBJ whole genome shotgun (WGS) entry which is preliminary data.</text>
</comment>
<evidence type="ECO:0000259" key="4">
    <source>
        <dbReference type="Pfam" id="PF13702"/>
    </source>
</evidence>
<dbReference type="Proteomes" id="UP001149331">
    <property type="component" value="Unassembled WGS sequence"/>
</dbReference>
<feature type="transmembrane region" description="Helical" evidence="2">
    <location>
        <begin position="217"/>
        <end position="242"/>
    </location>
</feature>
<reference evidence="6" key="2">
    <citation type="journal article" date="2020" name="Cell Host Microbe">
        <title>Functional and Genomic Variation between Human-Derived Isolates of Lachnospiraceae Reveals Inter- and Intra-Species Diversity.</title>
        <authorList>
            <person name="Sorbara M.T."/>
            <person name="Littmann E.R."/>
            <person name="Fontana E."/>
            <person name="Moody T.U."/>
            <person name="Kohout C.E."/>
            <person name="Gjonbalaj M."/>
            <person name="Eaton V."/>
            <person name="Seok R."/>
            <person name="Leiner I.M."/>
            <person name="Pamer E.G."/>
        </authorList>
    </citation>
    <scope>NUCLEOTIDE SEQUENCE</scope>
    <source>
        <strain evidence="6">MSK.22.53</strain>
    </source>
</reference>
<dbReference type="InterPro" id="IPR047194">
    <property type="entry name" value="CwlT-like_lysozyme"/>
</dbReference>
<evidence type="ECO:0000259" key="3">
    <source>
        <dbReference type="Pfam" id="PF05257"/>
    </source>
</evidence>
<reference evidence="7 8" key="1">
    <citation type="submission" date="2018-08" db="EMBL/GenBank/DDBJ databases">
        <title>A genome reference for cultivated species of the human gut microbiota.</title>
        <authorList>
            <person name="Zou Y."/>
            <person name="Xue W."/>
            <person name="Luo G."/>
        </authorList>
    </citation>
    <scope>NUCLEOTIDE SEQUENCE [LARGE SCALE GENOMIC DNA]</scope>
    <source>
        <strain evidence="7 8">AM21-18</strain>
    </source>
</reference>
<keyword evidence="2" id="KW-0812">Transmembrane</keyword>
<reference evidence="5" key="4">
    <citation type="submission" date="2022-12" db="EMBL/GenBank/DDBJ databases">
        <title>Genome of R. gnavus strain RSHDN_120.</title>
        <authorList>
            <person name="Abdugheni R."/>
        </authorList>
    </citation>
    <scope>NUCLEOTIDE SEQUENCE</scope>
    <source>
        <strain evidence="5">RSHDN_120</strain>
    </source>
</reference>
<evidence type="ECO:0000313" key="8">
    <source>
        <dbReference type="Proteomes" id="UP000283981"/>
    </source>
</evidence>
<dbReference type="Proteomes" id="UP000283981">
    <property type="component" value="Unassembled WGS sequence"/>
</dbReference>
<reference evidence="6" key="3">
    <citation type="submission" date="2020-02" db="EMBL/GenBank/DDBJ databases">
        <authorList>
            <person name="Littmann E."/>
            <person name="Sorbara M."/>
        </authorList>
    </citation>
    <scope>NUCLEOTIDE SEQUENCE</scope>
    <source>
        <strain evidence="6">MSK.22.53</strain>
    </source>
</reference>
<feature type="compositionally biased region" description="Polar residues" evidence="1">
    <location>
        <begin position="98"/>
        <end position="111"/>
    </location>
</feature>
<dbReference type="Pfam" id="PF13702">
    <property type="entry name" value="Lysozyme_like"/>
    <property type="match status" value="1"/>
</dbReference>
<evidence type="ECO:0000256" key="1">
    <source>
        <dbReference type="SAM" id="MobiDB-lite"/>
    </source>
</evidence>
<proteinExistence type="predicted"/>
<dbReference type="EMBL" id="JAAIRM010000036">
    <property type="protein sequence ID" value="NSI20618.1"/>
    <property type="molecule type" value="Genomic_DNA"/>
</dbReference>
<feature type="compositionally biased region" description="Basic and acidic residues" evidence="1">
    <location>
        <begin position="78"/>
        <end position="97"/>
    </location>
</feature>
<feature type="domain" description="CwlT-like lysozyme" evidence="4">
    <location>
        <begin position="254"/>
        <end position="420"/>
    </location>
</feature>
<dbReference type="Proteomes" id="UP001296643">
    <property type="component" value="Unassembled WGS sequence"/>
</dbReference>
<name>A0A3E4K3C9_MEDGN</name>
<dbReference type="Gene3D" id="1.10.530.10">
    <property type="match status" value="1"/>
</dbReference>
<dbReference type="AlphaFoldDB" id="A0A3E4K3C9"/>
<keyword evidence="2" id="KW-0472">Membrane</keyword>
<evidence type="ECO:0000313" key="5">
    <source>
        <dbReference type="EMBL" id="MDE1203652.1"/>
    </source>
</evidence>
<sequence length="560" mass="60987">MKVREHAKQLPKELIKDITLKSAERSLLSTHDGSHFSPKQSPEQYASDRLEEGIKWSASKGETIVSQGSKKAAKKKAEKTWRVIKERRSKNADRTAEQSRNSGTQGNSQTERQTDIRIKTKEAVNKRTAGVARENIAEVKNATPLRDSANRIKQAHTAKTSKEASKLKKQAEHAYRSGKKLAVQGKKAATQSAKAAKRTVSGIKTAVKTGVTAVKSLGTFLVAGGWIVVLLVIVLGVIGGIAGSSGSTSAEPLSQEVLAYTSTIQRYASQYGISEYVPSIQAIMMQESGGRGTDPMQASECPYNTRYPNSPGAIQDPEYSIQVGVQYYADCVRQAGCESPLDISRLQLSWQGYNYGNGYIGWALEHHGGYSLENALQFSQEKAAELGWPRYGDPQYVPHVQRYYSGGGILGGIFGNGQIVQVAKQEVGSSNGEKYWRWYGFDSYVEWCACFVSWCGEQAGLIESGAMPKFSLCENGIDWFKSHGKWQETGGIPSAGSLVFFDWNGDGISDHVGIVEKYEGGIIYTVEGNTGTNIGGNNVRGVWKHSYSVGSATILGYGII</sequence>
<dbReference type="InterPro" id="IPR038765">
    <property type="entry name" value="Papain-like_cys_pep_sf"/>
</dbReference>
<dbReference type="EMBL" id="JAPZEG010000009">
    <property type="protein sequence ID" value="MDE1203652.1"/>
    <property type="molecule type" value="Genomic_DNA"/>
</dbReference>
<dbReference type="RefSeq" id="WP_049947131.1">
    <property type="nucleotide sequence ID" value="NZ_BAABXJ010000001.1"/>
</dbReference>
<dbReference type="InterPro" id="IPR023346">
    <property type="entry name" value="Lysozyme-like_dom_sf"/>
</dbReference>
<evidence type="ECO:0000313" key="7">
    <source>
        <dbReference type="EMBL" id="RHG87266.1"/>
    </source>
</evidence>
<feature type="domain" description="Peptidase C51" evidence="3">
    <location>
        <begin position="444"/>
        <end position="529"/>
    </location>
</feature>
<dbReference type="SUPFAM" id="SSF54001">
    <property type="entry name" value="Cysteine proteinases"/>
    <property type="match status" value="1"/>
</dbReference>
<dbReference type="CDD" id="cd16891">
    <property type="entry name" value="CwlT-like"/>
    <property type="match status" value="1"/>
</dbReference>
<gene>
    <name evidence="7" type="ORF">DW243_03925</name>
    <name evidence="6" type="ORF">G4958_15005</name>
    <name evidence="5" type="ORF">O4N78_08740</name>
</gene>
<evidence type="ECO:0000313" key="6">
    <source>
        <dbReference type="EMBL" id="NSI20618.1"/>
    </source>
</evidence>
<dbReference type="Pfam" id="PF05257">
    <property type="entry name" value="CHAP"/>
    <property type="match status" value="1"/>
</dbReference>
<accession>A0A3E4K3C9</accession>
<evidence type="ECO:0000256" key="2">
    <source>
        <dbReference type="SAM" id="Phobius"/>
    </source>
</evidence>
<organism evidence="7 8">
    <name type="scientific">Mediterraneibacter gnavus</name>
    <name type="common">Ruminococcus gnavus</name>
    <dbReference type="NCBI Taxonomy" id="33038"/>
    <lineage>
        <taxon>Bacteria</taxon>
        <taxon>Bacillati</taxon>
        <taxon>Bacillota</taxon>
        <taxon>Clostridia</taxon>
        <taxon>Lachnospirales</taxon>
        <taxon>Lachnospiraceae</taxon>
        <taxon>Mediterraneibacter</taxon>
    </lineage>
</organism>